<feature type="compositionally biased region" description="Basic and acidic residues" evidence="1">
    <location>
        <begin position="12"/>
        <end position="31"/>
    </location>
</feature>
<feature type="compositionally biased region" description="Polar residues" evidence="1">
    <location>
        <begin position="32"/>
        <end position="48"/>
    </location>
</feature>
<evidence type="ECO:0000256" key="1">
    <source>
        <dbReference type="SAM" id="MobiDB-lite"/>
    </source>
</evidence>
<accession>G5BKQ1</accession>
<sequence>MAKWTTWSDGNEDAKAGEKGFSKMDQGRTEKGVTQNGKRQGQPEGNVTLTGSFVKTHRAHLMPSPFNETLTSVFEVLILLHITQAVTRELQRP</sequence>
<dbReference type="AlphaFoldDB" id="G5BKQ1"/>
<evidence type="ECO:0000313" key="3">
    <source>
        <dbReference type="Proteomes" id="UP000006813"/>
    </source>
</evidence>
<feature type="region of interest" description="Disordered" evidence="1">
    <location>
        <begin position="1"/>
        <end position="48"/>
    </location>
</feature>
<evidence type="ECO:0000313" key="2">
    <source>
        <dbReference type="EMBL" id="EHB09862.1"/>
    </source>
</evidence>
<dbReference type="Proteomes" id="UP000006813">
    <property type="component" value="Unassembled WGS sequence"/>
</dbReference>
<proteinExistence type="predicted"/>
<organism evidence="2 3">
    <name type="scientific">Heterocephalus glaber</name>
    <name type="common">Naked mole rat</name>
    <dbReference type="NCBI Taxonomy" id="10181"/>
    <lineage>
        <taxon>Eukaryota</taxon>
        <taxon>Metazoa</taxon>
        <taxon>Chordata</taxon>
        <taxon>Craniata</taxon>
        <taxon>Vertebrata</taxon>
        <taxon>Euteleostomi</taxon>
        <taxon>Mammalia</taxon>
        <taxon>Eutheria</taxon>
        <taxon>Euarchontoglires</taxon>
        <taxon>Glires</taxon>
        <taxon>Rodentia</taxon>
        <taxon>Hystricomorpha</taxon>
        <taxon>Bathyergidae</taxon>
        <taxon>Heterocephalus</taxon>
    </lineage>
</organism>
<name>G5BKQ1_HETGA</name>
<protein>
    <submittedName>
        <fullName evidence="2">Uncharacterized protein</fullName>
    </submittedName>
</protein>
<reference evidence="2 3" key="1">
    <citation type="journal article" date="2011" name="Nature">
        <title>Genome sequencing reveals insights into physiology and longevity of the naked mole rat.</title>
        <authorList>
            <person name="Kim E.B."/>
            <person name="Fang X."/>
            <person name="Fushan A.A."/>
            <person name="Huang Z."/>
            <person name="Lobanov A.V."/>
            <person name="Han L."/>
            <person name="Marino S.M."/>
            <person name="Sun X."/>
            <person name="Turanov A.A."/>
            <person name="Yang P."/>
            <person name="Yim S.H."/>
            <person name="Zhao X."/>
            <person name="Kasaikina M.V."/>
            <person name="Stoletzki N."/>
            <person name="Peng C."/>
            <person name="Polak P."/>
            <person name="Xiong Z."/>
            <person name="Kiezun A."/>
            <person name="Zhu Y."/>
            <person name="Chen Y."/>
            <person name="Kryukov G.V."/>
            <person name="Zhang Q."/>
            <person name="Peshkin L."/>
            <person name="Yang L."/>
            <person name="Bronson R.T."/>
            <person name="Buffenstein R."/>
            <person name="Wang B."/>
            <person name="Han C."/>
            <person name="Li Q."/>
            <person name="Chen L."/>
            <person name="Zhao W."/>
            <person name="Sunyaev S.R."/>
            <person name="Park T.J."/>
            <person name="Zhang G."/>
            <person name="Wang J."/>
            <person name="Gladyshev V.N."/>
        </authorList>
    </citation>
    <scope>NUCLEOTIDE SEQUENCE [LARGE SCALE GENOMIC DNA]</scope>
</reference>
<gene>
    <name evidence="2" type="ORF">GW7_07338</name>
</gene>
<dbReference type="EMBL" id="JH170770">
    <property type="protein sequence ID" value="EHB09862.1"/>
    <property type="molecule type" value="Genomic_DNA"/>
</dbReference>
<dbReference type="InParanoid" id="G5BKQ1"/>